<reference evidence="14 15" key="1">
    <citation type="journal article" date="2023" name="BMC Biotechnol.">
        <title>Vitis rotundifolia cv Carlos genome sequencing.</title>
        <authorList>
            <person name="Huff M."/>
            <person name="Hulse-Kemp A."/>
            <person name="Scheffler B."/>
            <person name="Youngblood R."/>
            <person name="Simpson S."/>
            <person name="Babiker E."/>
            <person name="Staton M."/>
        </authorList>
    </citation>
    <scope>NUCLEOTIDE SEQUENCE [LARGE SCALE GENOMIC DNA]</scope>
    <source>
        <tissue evidence="14">Leaf</tissue>
    </source>
</reference>
<dbReference type="EMBL" id="JARBHA010000016">
    <property type="protein sequence ID" value="KAJ9678688.1"/>
    <property type="molecule type" value="Genomic_DNA"/>
</dbReference>
<keyword evidence="6" id="KW-0156">Chromatin regulator</keyword>
<evidence type="ECO:0000256" key="2">
    <source>
        <dbReference type="ARBA" id="ARBA00022454"/>
    </source>
</evidence>
<keyword evidence="5" id="KW-0949">S-adenosyl-L-methionine</keyword>
<dbReference type="InterPro" id="IPR036987">
    <property type="entry name" value="SRA-YDG_sf"/>
</dbReference>
<proteinExistence type="predicted"/>
<dbReference type="PROSITE" id="PS51015">
    <property type="entry name" value="YDG"/>
    <property type="match status" value="1"/>
</dbReference>
<name>A0AA38YY92_VITRO</name>
<evidence type="ECO:0000256" key="8">
    <source>
        <dbReference type="ARBA" id="ARBA00023328"/>
    </source>
</evidence>
<evidence type="ECO:0000259" key="13">
    <source>
        <dbReference type="PROSITE" id="PS51015"/>
    </source>
</evidence>
<dbReference type="Pfam" id="PF05033">
    <property type="entry name" value="Pre-SET"/>
    <property type="match status" value="1"/>
</dbReference>
<dbReference type="GO" id="GO:0032259">
    <property type="term" value="P:methylation"/>
    <property type="evidence" value="ECO:0007669"/>
    <property type="project" value="UniProtKB-KW"/>
</dbReference>
<evidence type="ECO:0000256" key="9">
    <source>
        <dbReference type="PROSITE-ProRule" id="PRU00358"/>
    </source>
</evidence>
<evidence type="ECO:0008006" key="16">
    <source>
        <dbReference type="Google" id="ProtNLM"/>
    </source>
</evidence>
<dbReference type="Gene3D" id="2.30.280.10">
    <property type="entry name" value="SRA-YDG"/>
    <property type="match status" value="1"/>
</dbReference>
<dbReference type="PROSITE" id="PS50867">
    <property type="entry name" value="PRE_SET"/>
    <property type="match status" value="1"/>
</dbReference>
<dbReference type="InterPro" id="IPR025794">
    <property type="entry name" value="H3-K9-MeTrfase_plant"/>
</dbReference>
<dbReference type="Proteomes" id="UP001168098">
    <property type="component" value="Unassembled WGS sequence"/>
</dbReference>
<feature type="domain" description="YDG" evidence="13">
    <location>
        <begin position="419"/>
        <end position="563"/>
    </location>
</feature>
<evidence type="ECO:0000256" key="7">
    <source>
        <dbReference type="ARBA" id="ARBA00023242"/>
    </source>
</evidence>
<keyword evidence="3" id="KW-0489">Methyltransferase</keyword>
<dbReference type="InterPro" id="IPR046341">
    <property type="entry name" value="SET_dom_sf"/>
</dbReference>
<dbReference type="PROSITE" id="PS51575">
    <property type="entry name" value="SAM_MT43_SUVAR39_2"/>
    <property type="match status" value="1"/>
</dbReference>
<keyword evidence="8" id="KW-0137">Centromere</keyword>
<dbReference type="PROSITE" id="PS50868">
    <property type="entry name" value="POST_SET"/>
    <property type="match status" value="1"/>
</dbReference>
<dbReference type="SMART" id="SM00468">
    <property type="entry name" value="PreSET"/>
    <property type="match status" value="1"/>
</dbReference>
<dbReference type="InterPro" id="IPR007728">
    <property type="entry name" value="Pre-SET_dom"/>
</dbReference>
<keyword evidence="2" id="KW-0158">Chromosome</keyword>
<evidence type="ECO:0000256" key="5">
    <source>
        <dbReference type="ARBA" id="ARBA00022691"/>
    </source>
</evidence>
<evidence type="ECO:0000256" key="6">
    <source>
        <dbReference type="ARBA" id="ARBA00022853"/>
    </source>
</evidence>
<comment type="subcellular location">
    <subcellularLocation>
        <location evidence="1">Chromosome</location>
        <location evidence="1">Centromere</location>
    </subcellularLocation>
    <subcellularLocation>
        <location evidence="9">Nucleus</location>
    </subcellularLocation>
</comment>
<organism evidence="14 15">
    <name type="scientific">Vitis rotundifolia</name>
    <name type="common">Muscadine grape</name>
    <dbReference type="NCBI Taxonomy" id="103349"/>
    <lineage>
        <taxon>Eukaryota</taxon>
        <taxon>Viridiplantae</taxon>
        <taxon>Streptophyta</taxon>
        <taxon>Embryophyta</taxon>
        <taxon>Tracheophyta</taxon>
        <taxon>Spermatophyta</taxon>
        <taxon>Magnoliopsida</taxon>
        <taxon>eudicotyledons</taxon>
        <taxon>Gunneridae</taxon>
        <taxon>Pentapetalae</taxon>
        <taxon>rosids</taxon>
        <taxon>Vitales</taxon>
        <taxon>Vitaceae</taxon>
        <taxon>Viteae</taxon>
        <taxon>Vitis</taxon>
    </lineage>
</organism>
<dbReference type="InterPro" id="IPR003616">
    <property type="entry name" value="Post-SET_dom"/>
</dbReference>
<dbReference type="AlphaFoldDB" id="A0AA38YY92"/>
<dbReference type="GO" id="GO:0008270">
    <property type="term" value="F:zinc ion binding"/>
    <property type="evidence" value="ECO:0007669"/>
    <property type="project" value="InterPro"/>
</dbReference>
<dbReference type="GO" id="GO:0005634">
    <property type="term" value="C:nucleus"/>
    <property type="evidence" value="ECO:0007669"/>
    <property type="project" value="UniProtKB-SubCell"/>
</dbReference>
<feature type="domain" description="Post-SET" evidence="12">
    <location>
        <begin position="848"/>
        <end position="864"/>
    </location>
</feature>
<dbReference type="Pfam" id="PF02182">
    <property type="entry name" value="SAD_SRA"/>
    <property type="match status" value="1"/>
</dbReference>
<keyword evidence="4" id="KW-0808">Transferase</keyword>
<evidence type="ECO:0000313" key="14">
    <source>
        <dbReference type="EMBL" id="KAJ9678688.1"/>
    </source>
</evidence>
<dbReference type="SUPFAM" id="SSF82199">
    <property type="entry name" value="SET domain"/>
    <property type="match status" value="1"/>
</dbReference>
<evidence type="ECO:0000259" key="12">
    <source>
        <dbReference type="PROSITE" id="PS50868"/>
    </source>
</evidence>
<feature type="domain" description="Pre-SET" evidence="11">
    <location>
        <begin position="656"/>
        <end position="716"/>
    </location>
</feature>
<dbReference type="InterPro" id="IPR015947">
    <property type="entry name" value="PUA-like_sf"/>
</dbReference>
<sequence>MVLSTPETSPMKTHKKRPFENHARHQYRSFPPNFNRPRVDAVRDWPRRCGKFIPLTDSKVIGDNIAVGTAGNFQAPVEHSIQSSFSSTIDAEVRRHEVPRSYPPQEVLKSYPIVRDFPEGLKSASSSANNISASEKFSVEPRPVEVIATCTQSPGREMQDDSTYNGALARRSYEGSNEVRNNSGGEVGETSGFVGKWAGDAKEVYILLGLEIQDGDSFGSALERSVCKETRNEVQDRDVETYGVEGKWGVDAKEICTSLGQEIQGGEACNCTSKRSPWEATVNEVQNSSRDGETSGFMVRWDDDAKEISIHPQSERKLSELDPWCQTVGNKDDRGKNVLRNTGKEIEICSKDQISKDHQAIGNNSTVQGALNLFQELLEKLRSEAILTGKTNVLRKLPVTAAMTLKRQQKWVNTTKRLGHVSGIEVGDTFRYRVELAVIGLHSHFQNGIDYMEKDGKVLAISVVDSGRYANDKESSDVLIYLGQGGNPMVGYNKQPEDQKLERGNLALKNSMDAKTPVRVTRGFQAMNVTSNGYTYDGLYFVDKYWQERGQFGKLVFKFQLKRITGEPKFDQRELNKSKDSVVRWRTIFNDFSHGRKLKKSKKSVVCRKNILNDISLGKEERPIHVVNTIDYEKPQPFTYIARMAYLESSKWSIPSGCDCTDGCSDSVKCACVLKNGGEIPFNCHGAIIETKPWVYECGPLCKCPPSCNNRVSQNGIRFSLEVFKTKSTGWGVRSRNYISSGSFICEYAGELIQDNEAKRRTANDEYLFDLGNGAFAIDAAKFGNVGRFINHSCSPNLYAQKILYDHDDKRMPHIMLFATKNIPPMRELTYHYNYMVDQVLDINGQIKKKRCYCGSQECTGRMY</sequence>
<dbReference type="Pfam" id="PF00856">
    <property type="entry name" value="SET"/>
    <property type="match status" value="1"/>
</dbReference>
<dbReference type="Gene3D" id="2.170.270.10">
    <property type="entry name" value="SET domain"/>
    <property type="match status" value="1"/>
</dbReference>
<evidence type="ECO:0000259" key="11">
    <source>
        <dbReference type="PROSITE" id="PS50867"/>
    </source>
</evidence>
<dbReference type="GO" id="GO:0042054">
    <property type="term" value="F:histone methyltransferase activity"/>
    <property type="evidence" value="ECO:0007669"/>
    <property type="project" value="InterPro"/>
</dbReference>
<dbReference type="SUPFAM" id="SSF88697">
    <property type="entry name" value="PUA domain-like"/>
    <property type="match status" value="1"/>
</dbReference>
<dbReference type="GO" id="GO:0000775">
    <property type="term" value="C:chromosome, centromeric region"/>
    <property type="evidence" value="ECO:0007669"/>
    <property type="project" value="UniProtKB-SubCell"/>
</dbReference>
<evidence type="ECO:0000313" key="15">
    <source>
        <dbReference type="Proteomes" id="UP001168098"/>
    </source>
</evidence>
<dbReference type="InterPro" id="IPR051357">
    <property type="entry name" value="H3K9_HMTase_SUVAR3-9"/>
</dbReference>
<dbReference type="PROSITE" id="PS50280">
    <property type="entry name" value="SET"/>
    <property type="match status" value="1"/>
</dbReference>
<evidence type="ECO:0000256" key="1">
    <source>
        <dbReference type="ARBA" id="ARBA00004584"/>
    </source>
</evidence>
<dbReference type="SMART" id="SM00317">
    <property type="entry name" value="SET"/>
    <property type="match status" value="1"/>
</dbReference>
<evidence type="ECO:0000256" key="4">
    <source>
        <dbReference type="ARBA" id="ARBA00022679"/>
    </source>
</evidence>
<keyword evidence="7 9" id="KW-0539">Nucleus</keyword>
<evidence type="ECO:0000256" key="3">
    <source>
        <dbReference type="ARBA" id="ARBA00022603"/>
    </source>
</evidence>
<dbReference type="PANTHER" id="PTHR45660:SF46">
    <property type="entry name" value="HISTONE-LYSINE N-METHYLTRANSFERASE, H3 LYSINE-9 SPECIFIC SUVH6"/>
    <property type="match status" value="1"/>
</dbReference>
<keyword evidence="15" id="KW-1185">Reference proteome</keyword>
<gene>
    <name evidence="14" type="ORF">PVL29_020774</name>
</gene>
<dbReference type="GO" id="GO:0003690">
    <property type="term" value="F:double-stranded DNA binding"/>
    <property type="evidence" value="ECO:0007669"/>
    <property type="project" value="TreeGrafter"/>
</dbReference>
<dbReference type="InterPro" id="IPR001214">
    <property type="entry name" value="SET_dom"/>
</dbReference>
<dbReference type="InterPro" id="IPR003105">
    <property type="entry name" value="SRA_YDG"/>
</dbReference>
<dbReference type="SMART" id="SM00466">
    <property type="entry name" value="SRA"/>
    <property type="match status" value="1"/>
</dbReference>
<evidence type="ECO:0000259" key="10">
    <source>
        <dbReference type="PROSITE" id="PS50280"/>
    </source>
</evidence>
<comment type="caution">
    <text evidence="14">The sequence shown here is derived from an EMBL/GenBank/DDBJ whole genome shotgun (WGS) entry which is preliminary data.</text>
</comment>
<dbReference type="PANTHER" id="PTHR45660">
    <property type="entry name" value="HISTONE-LYSINE N-METHYLTRANSFERASE SETMAR"/>
    <property type="match status" value="1"/>
</dbReference>
<feature type="domain" description="SET" evidence="10">
    <location>
        <begin position="719"/>
        <end position="834"/>
    </location>
</feature>
<protein>
    <recommendedName>
        <fullName evidence="16">Histone-lysine N-methyltransferase, H3 lysine-9 specific SUVH5</fullName>
    </recommendedName>
</protein>
<accession>A0AA38YY92</accession>